<feature type="transmembrane region" description="Helical" evidence="1">
    <location>
        <begin position="36"/>
        <end position="59"/>
    </location>
</feature>
<feature type="transmembrane region" description="Helical" evidence="1">
    <location>
        <begin position="6"/>
        <end position="29"/>
    </location>
</feature>
<keyword evidence="1" id="KW-0472">Membrane</keyword>
<accession>A0A109G6C4</accession>
<dbReference type="EMBL" id="LRPH01000056">
    <property type="protein sequence ID" value="KWU61041.1"/>
    <property type="molecule type" value="Genomic_DNA"/>
</dbReference>
<organism evidence="2 4">
    <name type="scientific">Bacillus mycoides</name>
    <dbReference type="NCBI Taxonomy" id="1405"/>
    <lineage>
        <taxon>Bacteria</taxon>
        <taxon>Bacillati</taxon>
        <taxon>Bacillota</taxon>
        <taxon>Bacilli</taxon>
        <taxon>Bacillales</taxon>
        <taxon>Bacillaceae</taxon>
        <taxon>Bacillus</taxon>
        <taxon>Bacillus cereus group</taxon>
    </lineage>
</organism>
<sequence length="125" mass="13914">MYILSLLYILFTPILCSCGFFGGIFLIITGVKYRKLLASVMGLLSLSFIVLPYVDWGLGIGGDIIPPIPPLLYWTLFSLTGLLAAFNGLQAKIKSIRNMGFIIFTTGILGTFFYYLMSVQDSFYI</sequence>
<keyword evidence="1" id="KW-1133">Transmembrane helix</keyword>
<evidence type="ECO:0000313" key="4">
    <source>
        <dbReference type="Proteomes" id="UP000065797"/>
    </source>
</evidence>
<gene>
    <name evidence="2" type="ORF">AWW70_16765</name>
    <name evidence="3" type="ORF">FC701_19120</name>
</gene>
<dbReference type="RefSeq" id="WP_002166862.1">
    <property type="nucleotide sequence ID" value="NZ_CP036001.1"/>
</dbReference>
<comment type="caution">
    <text evidence="2">The sequence shown here is derived from an EMBL/GenBank/DDBJ whole genome shotgun (WGS) entry which is preliminary data.</text>
</comment>
<keyword evidence="1" id="KW-0812">Transmembrane</keyword>
<reference evidence="3 5" key="2">
    <citation type="journal article" date="2019" name="Environ. Microbiol.">
        <title>An active ?-lactamase is a part of an orchestrated cell wall stress resistance network of Bacillus subtilis and related rhizosphere species.</title>
        <authorList>
            <person name="Bucher T."/>
            <person name="Keren-Paz A."/>
            <person name="Hausser J."/>
            <person name="Olender T."/>
            <person name="Cytryn E."/>
            <person name="Kolodkin-Gal I."/>
        </authorList>
    </citation>
    <scope>NUCLEOTIDE SEQUENCE [LARGE SCALE GENOMIC DNA]</scope>
    <source>
        <strain evidence="3 5">I186</strain>
    </source>
</reference>
<dbReference type="AlphaFoldDB" id="A0A109G6C4"/>
<dbReference type="Proteomes" id="UP000305524">
    <property type="component" value="Unassembled WGS sequence"/>
</dbReference>
<evidence type="ECO:0000313" key="2">
    <source>
        <dbReference type="EMBL" id="KWU61041.1"/>
    </source>
</evidence>
<reference evidence="2 4" key="1">
    <citation type="submission" date="2016-01" db="EMBL/GenBank/DDBJ databases">
        <authorList>
            <person name="McClelland M."/>
            <person name="Jain A."/>
            <person name="Saraogi P."/>
            <person name="Mendelson R."/>
            <person name="Westerman R."/>
            <person name="SanMiguel P."/>
            <person name="Csonka L."/>
        </authorList>
    </citation>
    <scope>NUCLEOTIDE SEQUENCE [LARGE SCALE GENOMIC DNA]</scope>
    <source>
        <strain evidence="2 4">PE8-15</strain>
    </source>
</reference>
<name>A0A109G6C4_BACMY</name>
<dbReference type="Proteomes" id="UP000065797">
    <property type="component" value="Unassembled WGS sequence"/>
</dbReference>
<evidence type="ECO:0000256" key="1">
    <source>
        <dbReference type="SAM" id="Phobius"/>
    </source>
</evidence>
<protein>
    <submittedName>
        <fullName evidence="2">Ammonia permease</fullName>
    </submittedName>
</protein>
<dbReference type="EMBL" id="SZOD01000473">
    <property type="protein sequence ID" value="TKI83056.1"/>
    <property type="molecule type" value="Genomic_DNA"/>
</dbReference>
<evidence type="ECO:0000313" key="5">
    <source>
        <dbReference type="Proteomes" id="UP000305524"/>
    </source>
</evidence>
<feature type="transmembrane region" description="Helical" evidence="1">
    <location>
        <begin position="71"/>
        <end position="89"/>
    </location>
</feature>
<feature type="transmembrane region" description="Helical" evidence="1">
    <location>
        <begin position="101"/>
        <end position="117"/>
    </location>
</feature>
<evidence type="ECO:0000313" key="3">
    <source>
        <dbReference type="EMBL" id="TKI83056.1"/>
    </source>
</evidence>
<proteinExistence type="predicted"/>